<organism evidence="9 10">
    <name type="scientific">Oikeobacillus pervagus</name>
    <dbReference type="NCBI Taxonomy" id="1325931"/>
    <lineage>
        <taxon>Bacteria</taxon>
        <taxon>Bacillati</taxon>
        <taxon>Bacillota</taxon>
        <taxon>Bacilli</taxon>
        <taxon>Bacillales</taxon>
        <taxon>Bacillaceae</taxon>
        <taxon>Oikeobacillus</taxon>
    </lineage>
</organism>
<sequence length="1195" mass="137993">MFLKRLDVVGFKSFAERVSIDFVPGVTAVVGPNGSGKSNITDAIRWVLGEQSAKSLRGAKMEDIIFAGSESRKAQNFAEVTLTLDNEDQYLPIDYNEISVTRRVFRSGESEFFMNKQSCRLKDIIDLFMDSGLSREAFSIIGQGKIEEILNSKPEERRTIFEEAAGVLKYKTRKKKAEYKLAETQENLNRVQDILYELESQVEPLKIQASIAKDYLEKKKDLERFEVACIVYEIEELHSKWEQLKQDLQLHEKQEIQVSSALQQKEAKLTELRDKLTALDESVSDLQNVLLTASEELEKLEGRREVLKERKKNATNNEEQLKMNLQEATGKLDQLLTQKHQLEREVIYYEAEVTKLKQLLQEKQTELKGFTENIEEMIELLKTDYIETLNKQVSVKNEISYCDQQISQLNSKLAKLRQENEKYVNERQQVYEKKQQLERKVQSVGEQLTEAVHQYRNGQRMLEALKLKYENQEKNLYQAYKILQQAKSRKEMLESMEEDYAGFFQGVKQVLKARNHPLQGIIGAVAELVQVPKGYETAIEIALGSGMQHIVVENEEFGRKAIAFLKQHQYGRATFLPMNVIKGKRFPSTQLNLLRGDERFIGIASDLVTYEEKYENIITNLLGNVVVVENLKAANEMAKLLAYRYRIITLDGDLVNPGGSMTGGASKRASSSLLARKGELEELKAKLVIMEERTAAVETQVKKLKEEIQTKEKEQEASRSKGETLRIEEQKWKANLREIELHFENMNERLSIYDMEKDEYENELKKLQERKEQLTESTLAIQKEIAQLDSEIQQLTEKRKSERTSKDILIAETSDIKAELAAKNEKFMSSRKQFERVEQEILETNQRKGRLQEDIEWLQSEMTESFEGEGKLEEQAKRKLFDKTETTKLISLRREERLHLQQTIEDEELDLKELKRQHKGMLEVVKDEEVKLNRMDVELENRLEHLRTEYVLSYEAAKQEYPLSLPIDEARKKVKLIKLAIDELGTVNLGAIDEYSRVEERYTFLLEQQTDLQEAKDTLFQVIDEMDTEMKKRFKETFDAICNHFESVFRALFGGGRAELKLTDASNLLKTGVDIVAQPPGKKLQNLGLLSGGERALTAIALLFSILKVRPVPFCVLDEVEAALDEANVHRFSEYLKQYGRKTQFIVITHRKGTMEEADVLYGVTMQESGVSKLVSVRLEETKEILQSNEKEVMV</sequence>
<keyword evidence="2 7" id="KW-0963">Cytoplasm</keyword>
<dbReference type="InterPro" id="IPR024704">
    <property type="entry name" value="SMC"/>
</dbReference>
<comment type="caution">
    <text evidence="9">The sequence shown here is derived from an EMBL/GenBank/DDBJ whole genome shotgun (WGS) entry which is preliminary data.</text>
</comment>
<comment type="subcellular location">
    <subcellularLocation>
        <location evidence="1 7">Cytoplasm</location>
    </subcellularLocation>
</comment>
<dbReference type="EMBL" id="JAUSUC010000014">
    <property type="protein sequence ID" value="MDQ0215095.1"/>
    <property type="molecule type" value="Genomic_DNA"/>
</dbReference>
<dbReference type="GO" id="GO:0030261">
    <property type="term" value="P:chromosome condensation"/>
    <property type="evidence" value="ECO:0007669"/>
    <property type="project" value="InterPro"/>
</dbReference>
<keyword evidence="4 7" id="KW-0067">ATP-binding</keyword>
<feature type="domain" description="SMC hinge" evidence="8">
    <location>
        <begin position="519"/>
        <end position="638"/>
    </location>
</feature>
<evidence type="ECO:0000256" key="1">
    <source>
        <dbReference type="ARBA" id="ARBA00004496"/>
    </source>
</evidence>
<feature type="binding site" evidence="7">
    <location>
        <begin position="32"/>
        <end position="39"/>
    </location>
    <ligand>
        <name>ATP</name>
        <dbReference type="ChEBI" id="CHEBI:30616"/>
    </ligand>
</feature>
<dbReference type="GO" id="GO:0005694">
    <property type="term" value="C:chromosome"/>
    <property type="evidence" value="ECO:0007669"/>
    <property type="project" value="InterPro"/>
</dbReference>
<dbReference type="InterPro" id="IPR011890">
    <property type="entry name" value="SMC_prok"/>
</dbReference>
<evidence type="ECO:0000313" key="10">
    <source>
        <dbReference type="Proteomes" id="UP001237207"/>
    </source>
</evidence>
<feature type="coiled-coil region" evidence="7">
    <location>
        <begin position="167"/>
        <end position="201"/>
    </location>
</feature>
<dbReference type="GO" id="GO:0005737">
    <property type="term" value="C:cytoplasm"/>
    <property type="evidence" value="ECO:0007669"/>
    <property type="project" value="UniProtKB-SubCell"/>
</dbReference>
<reference evidence="9" key="1">
    <citation type="submission" date="2023-07" db="EMBL/GenBank/DDBJ databases">
        <title>Genomic Encyclopedia of Type Strains, Phase IV (KMG-IV): sequencing the most valuable type-strain genomes for metagenomic binning, comparative biology and taxonomic classification.</title>
        <authorList>
            <person name="Goeker M."/>
        </authorList>
    </citation>
    <scope>NUCLEOTIDE SEQUENCE</scope>
    <source>
        <strain evidence="9">DSM 23947</strain>
    </source>
</reference>
<dbReference type="InterPro" id="IPR036277">
    <property type="entry name" value="SMC_hinge_sf"/>
</dbReference>
<comment type="function">
    <text evidence="7">Required for chromosome condensation and partitioning.</text>
</comment>
<keyword evidence="10" id="KW-1185">Reference proteome</keyword>
<evidence type="ECO:0000256" key="6">
    <source>
        <dbReference type="ARBA" id="ARBA00023125"/>
    </source>
</evidence>
<keyword evidence="6 7" id="KW-0238">DNA-binding</keyword>
<dbReference type="FunFam" id="3.40.50.300:FF:000984">
    <property type="entry name" value="Chromosome partition protein Smc"/>
    <property type="match status" value="1"/>
</dbReference>
<dbReference type="SUPFAM" id="SSF75553">
    <property type="entry name" value="Smc hinge domain"/>
    <property type="match status" value="1"/>
</dbReference>
<dbReference type="PIRSF" id="PIRSF005719">
    <property type="entry name" value="SMC"/>
    <property type="match status" value="1"/>
</dbReference>
<evidence type="ECO:0000313" key="9">
    <source>
        <dbReference type="EMBL" id="MDQ0215095.1"/>
    </source>
</evidence>
<keyword evidence="3 7" id="KW-0547">Nucleotide-binding</keyword>
<evidence type="ECO:0000256" key="7">
    <source>
        <dbReference type="HAMAP-Rule" id="MF_01894"/>
    </source>
</evidence>
<dbReference type="Gene3D" id="3.30.70.1620">
    <property type="match status" value="1"/>
</dbReference>
<dbReference type="GO" id="GO:0005524">
    <property type="term" value="F:ATP binding"/>
    <property type="evidence" value="ECO:0007669"/>
    <property type="project" value="UniProtKB-UniRule"/>
</dbReference>
<comment type="subunit">
    <text evidence="7">Homodimer.</text>
</comment>
<dbReference type="HAMAP" id="MF_01894">
    <property type="entry name" value="Smc_prok"/>
    <property type="match status" value="1"/>
</dbReference>
<evidence type="ECO:0000259" key="8">
    <source>
        <dbReference type="SMART" id="SM00968"/>
    </source>
</evidence>
<dbReference type="InterPro" id="IPR003395">
    <property type="entry name" value="RecF/RecN/SMC_N"/>
</dbReference>
<accession>A0AAJ1SYF5</accession>
<dbReference type="InterPro" id="IPR027417">
    <property type="entry name" value="P-loop_NTPase"/>
</dbReference>
<protein>
    <recommendedName>
        <fullName evidence="7">Chromosome partition protein Smc</fullName>
    </recommendedName>
</protein>
<evidence type="ECO:0000256" key="4">
    <source>
        <dbReference type="ARBA" id="ARBA00022840"/>
    </source>
</evidence>
<dbReference type="GO" id="GO:0007059">
    <property type="term" value="P:chromosome segregation"/>
    <property type="evidence" value="ECO:0007669"/>
    <property type="project" value="UniProtKB-UniRule"/>
</dbReference>
<evidence type="ECO:0000256" key="2">
    <source>
        <dbReference type="ARBA" id="ARBA00022490"/>
    </source>
</evidence>
<dbReference type="GO" id="GO:0007062">
    <property type="term" value="P:sister chromatid cohesion"/>
    <property type="evidence" value="ECO:0007669"/>
    <property type="project" value="InterPro"/>
</dbReference>
<name>A0AAJ1SYF5_9BACI</name>
<dbReference type="PANTHER" id="PTHR43977">
    <property type="entry name" value="STRUCTURAL MAINTENANCE OF CHROMOSOMES PROTEIN 3"/>
    <property type="match status" value="1"/>
</dbReference>
<dbReference type="FunFam" id="3.40.50.300:FF:000901">
    <property type="entry name" value="Chromosome partition protein Smc"/>
    <property type="match status" value="1"/>
</dbReference>
<evidence type="ECO:0000256" key="5">
    <source>
        <dbReference type="ARBA" id="ARBA00023054"/>
    </source>
</evidence>
<dbReference type="SMART" id="SM00968">
    <property type="entry name" value="SMC_hinge"/>
    <property type="match status" value="1"/>
</dbReference>
<proteinExistence type="inferred from homology"/>
<dbReference type="AlphaFoldDB" id="A0AAJ1SYF5"/>
<dbReference type="Pfam" id="PF06470">
    <property type="entry name" value="SMC_hinge"/>
    <property type="match status" value="1"/>
</dbReference>
<dbReference type="GO" id="GO:0016887">
    <property type="term" value="F:ATP hydrolysis activity"/>
    <property type="evidence" value="ECO:0007669"/>
    <property type="project" value="InterPro"/>
</dbReference>
<feature type="coiled-coil region" evidence="7">
    <location>
        <begin position="897"/>
        <end position="931"/>
    </location>
</feature>
<dbReference type="Proteomes" id="UP001237207">
    <property type="component" value="Unassembled WGS sequence"/>
</dbReference>
<dbReference type="SUPFAM" id="SSF52540">
    <property type="entry name" value="P-loop containing nucleoside triphosphate hydrolases"/>
    <property type="match status" value="1"/>
</dbReference>
<dbReference type="CDD" id="cd03278">
    <property type="entry name" value="ABC_SMC_barmotin"/>
    <property type="match status" value="2"/>
</dbReference>
<comment type="similarity">
    <text evidence="7">Belongs to the SMC family.</text>
</comment>
<dbReference type="GO" id="GO:0003677">
    <property type="term" value="F:DNA binding"/>
    <property type="evidence" value="ECO:0007669"/>
    <property type="project" value="UniProtKB-UniRule"/>
</dbReference>
<dbReference type="NCBIfam" id="TIGR02168">
    <property type="entry name" value="SMC_prok_B"/>
    <property type="match status" value="1"/>
</dbReference>
<feature type="coiled-coil region" evidence="7">
    <location>
        <begin position="234"/>
        <end position="475"/>
    </location>
</feature>
<dbReference type="Gene3D" id="1.20.1060.20">
    <property type="match status" value="1"/>
</dbReference>
<dbReference type="InterPro" id="IPR010935">
    <property type="entry name" value="SMC_hinge"/>
</dbReference>
<evidence type="ECO:0000256" key="3">
    <source>
        <dbReference type="ARBA" id="ARBA00022741"/>
    </source>
</evidence>
<feature type="coiled-coil region" evidence="7">
    <location>
        <begin position="673"/>
        <end position="805"/>
    </location>
</feature>
<dbReference type="RefSeq" id="WP_307257089.1">
    <property type="nucleotide sequence ID" value="NZ_JAUSUC010000014.1"/>
</dbReference>
<gene>
    <name evidence="7" type="primary">smc</name>
    <name evidence="9" type="ORF">J2S13_001494</name>
</gene>
<dbReference type="GO" id="GO:0006260">
    <property type="term" value="P:DNA replication"/>
    <property type="evidence" value="ECO:0007669"/>
    <property type="project" value="UniProtKB-UniRule"/>
</dbReference>
<dbReference type="Pfam" id="PF02463">
    <property type="entry name" value="SMC_N"/>
    <property type="match status" value="1"/>
</dbReference>
<dbReference type="Gene3D" id="3.40.50.300">
    <property type="entry name" value="P-loop containing nucleotide triphosphate hydrolases"/>
    <property type="match status" value="2"/>
</dbReference>
<comment type="domain">
    <text evidence="7">Contains large globular domains required for ATP hydrolysis at each terminus and a third globular domain forming a flexible hinge near the middle of the molecule. These domains are separated by coiled-coil structures.</text>
</comment>
<keyword evidence="5 7" id="KW-0175">Coiled coil</keyword>